<feature type="binding site" evidence="2">
    <location>
        <position position="69"/>
    </location>
    <ligand>
        <name>Mg(2+)</name>
        <dbReference type="ChEBI" id="CHEBI:18420"/>
        <label>2</label>
    </ligand>
</feature>
<dbReference type="Pfam" id="PF00586">
    <property type="entry name" value="AIRS"/>
    <property type="match status" value="1"/>
</dbReference>
<feature type="binding site" evidence="2">
    <location>
        <position position="41"/>
    </location>
    <ligand>
        <name>Mg(2+)</name>
        <dbReference type="ChEBI" id="CHEBI:18420"/>
        <label>1</label>
    </ligand>
</feature>
<comment type="caution">
    <text evidence="2">Lacks conserved residue(s) required for the propagation of feature annotation.</text>
</comment>
<feature type="binding site" evidence="2">
    <location>
        <position position="212"/>
    </location>
    <ligand>
        <name>Mg(2+)</name>
        <dbReference type="ChEBI" id="CHEBI:18420"/>
        <label>5</label>
    </ligand>
</feature>
<dbReference type="RefSeq" id="WP_074205968.1">
    <property type="nucleotide sequence ID" value="NZ_FSQW01000002.1"/>
</dbReference>
<dbReference type="InterPro" id="IPR036921">
    <property type="entry name" value="PurM-like_N_sf"/>
</dbReference>
<dbReference type="UniPathway" id="UPA00060">
    <property type="reaction ID" value="UER00142"/>
</dbReference>
<feature type="binding site" evidence="2">
    <location>
        <position position="48"/>
    </location>
    <ligand>
        <name>substrate</name>
    </ligand>
</feature>
<evidence type="ECO:0000259" key="4">
    <source>
        <dbReference type="Pfam" id="PF02769"/>
    </source>
</evidence>
<evidence type="ECO:0000256" key="2">
    <source>
        <dbReference type="HAMAP-Rule" id="MF_02128"/>
    </source>
</evidence>
<gene>
    <name evidence="2" type="primary">thiL</name>
    <name evidence="5" type="ORF">SAMN02745824_3039</name>
</gene>
<feature type="domain" description="PurM-like C-terminal" evidence="4">
    <location>
        <begin position="148"/>
        <end position="293"/>
    </location>
</feature>
<evidence type="ECO:0000313" key="5">
    <source>
        <dbReference type="EMBL" id="SIO12336.1"/>
    </source>
</evidence>
<feature type="binding site" evidence="2">
    <location>
        <position position="308"/>
    </location>
    <ligand>
        <name>substrate</name>
    </ligand>
</feature>
<feature type="binding site" evidence="2">
    <location>
        <position position="41"/>
    </location>
    <ligand>
        <name>Mg(2+)</name>
        <dbReference type="ChEBI" id="CHEBI:18420"/>
        <label>2</label>
    </ligand>
</feature>
<keyword evidence="2 5" id="KW-0418">Kinase</keyword>
<feature type="binding site" evidence="2">
    <location>
        <position position="69"/>
    </location>
    <ligand>
        <name>Mg(2+)</name>
        <dbReference type="ChEBI" id="CHEBI:18420"/>
        <label>4</label>
    </ligand>
</feature>
<keyword evidence="2" id="KW-0808">Transferase</keyword>
<dbReference type="STRING" id="1123272.SAMN02745824_3039"/>
<keyword evidence="6" id="KW-1185">Reference proteome</keyword>
<feature type="binding site" evidence="2">
    <location>
        <position position="211"/>
    </location>
    <ligand>
        <name>ATP</name>
        <dbReference type="ChEBI" id="CHEBI:30616"/>
    </ligand>
</feature>
<comment type="similarity">
    <text evidence="2">Belongs to the thiamine-monophosphate kinase family.</text>
</comment>
<feature type="binding site" evidence="2">
    <location>
        <begin position="114"/>
        <end position="115"/>
    </location>
    <ligand>
        <name>ATP</name>
        <dbReference type="ChEBI" id="CHEBI:30616"/>
    </ligand>
</feature>
<organism evidence="5 6">
    <name type="scientific">Parasphingorhabdus marina DSM 22363</name>
    <dbReference type="NCBI Taxonomy" id="1123272"/>
    <lineage>
        <taxon>Bacteria</taxon>
        <taxon>Pseudomonadati</taxon>
        <taxon>Pseudomonadota</taxon>
        <taxon>Alphaproteobacteria</taxon>
        <taxon>Sphingomonadales</taxon>
        <taxon>Sphingomonadaceae</taxon>
        <taxon>Parasphingorhabdus</taxon>
    </lineage>
</organism>
<comment type="miscellaneous">
    <text evidence="2">Reaction mechanism of ThiL seems to utilize a direct, inline transfer of the gamma-phosphate of ATP to TMP rather than a phosphorylated enzyme intermediate.</text>
</comment>
<keyword evidence="2" id="KW-0067">ATP-binding</keyword>
<dbReference type="InterPro" id="IPR010918">
    <property type="entry name" value="PurM-like_C_dom"/>
</dbReference>
<keyword evidence="2" id="KW-0479">Metal-binding</keyword>
<feature type="binding site" evidence="2">
    <location>
        <position position="39"/>
    </location>
    <ligand>
        <name>Mg(2+)</name>
        <dbReference type="ChEBI" id="CHEBI:18420"/>
        <label>4</label>
    </ligand>
</feature>
<keyword evidence="1 2" id="KW-0784">Thiamine biosynthesis</keyword>
<dbReference type="Pfam" id="PF02769">
    <property type="entry name" value="AIRS_C"/>
    <property type="match status" value="1"/>
</dbReference>
<dbReference type="HAMAP" id="MF_02128">
    <property type="entry name" value="TMP_kinase"/>
    <property type="match status" value="1"/>
</dbReference>
<sequence>MTELEFIDQLKKLATHPAARGLCDDAAVIPFGRHKLVMTHDMLVEGVHFLPEADAADVAWKLVAVNLSDLAAKGAKPMGVLMGYSRGNDDIWDAAFVRGLKEALASFSVPLLGGDTVSSGENGRRTMGLTAFGEARGHIVPARSGAAPGHSIYVTGNIGDAWAGLQLASGTAQAADFEISAALLKAHNRPAPRLEDGRALSPLVSSMMDISDGLLLDASRIADASNVRMEIDLGEVPLSEPFVAVFGESEDARMKAATGGDDYQLLLTASPETVLPTKLTKIGQCRAGSGVSLVQKGEEVGLPASLGFVHA</sequence>
<evidence type="ECO:0000256" key="1">
    <source>
        <dbReference type="ARBA" id="ARBA00022977"/>
    </source>
</evidence>
<protein>
    <recommendedName>
        <fullName evidence="2">Thiamine-monophosphate kinase</fullName>
        <shortName evidence="2">TMP kinase</shortName>
        <shortName evidence="2">Thiamine-phosphate kinase</shortName>
        <ecNumber evidence="2">2.7.4.16</ecNumber>
    </recommendedName>
</protein>
<evidence type="ECO:0000259" key="3">
    <source>
        <dbReference type="Pfam" id="PF00586"/>
    </source>
</evidence>
<comment type="catalytic activity">
    <reaction evidence="2">
        <text>thiamine phosphate + ATP = thiamine diphosphate + ADP</text>
        <dbReference type="Rhea" id="RHEA:15913"/>
        <dbReference type="ChEBI" id="CHEBI:30616"/>
        <dbReference type="ChEBI" id="CHEBI:37575"/>
        <dbReference type="ChEBI" id="CHEBI:58937"/>
        <dbReference type="ChEBI" id="CHEBI:456216"/>
        <dbReference type="EC" id="2.7.4.16"/>
    </reaction>
</comment>
<comment type="pathway">
    <text evidence="2">Cofactor biosynthesis; thiamine diphosphate biosynthesis; thiamine diphosphate from thiamine phosphate: step 1/1.</text>
</comment>
<dbReference type="OrthoDB" id="9802811at2"/>
<dbReference type="SUPFAM" id="SSF55326">
    <property type="entry name" value="PurM N-terminal domain-like"/>
    <property type="match status" value="1"/>
</dbReference>
<dbReference type="AlphaFoldDB" id="A0A1N6GXX4"/>
<feature type="binding site" evidence="2">
    <location>
        <position position="209"/>
    </location>
    <ligand>
        <name>Mg(2+)</name>
        <dbReference type="ChEBI" id="CHEBI:18420"/>
        <label>3</label>
    </ligand>
</feature>
<dbReference type="InterPro" id="IPR006283">
    <property type="entry name" value="ThiL-like"/>
</dbReference>
<dbReference type="InterPro" id="IPR016188">
    <property type="entry name" value="PurM-like_N"/>
</dbReference>
<dbReference type="EC" id="2.7.4.16" evidence="2"/>
<dbReference type="GO" id="GO:0005524">
    <property type="term" value="F:ATP binding"/>
    <property type="evidence" value="ECO:0007669"/>
    <property type="project" value="UniProtKB-UniRule"/>
</dbReference>
<dbReference type="GO" id="GO:0009229">
    <property type="term" value="P:thiamine diphosphate biosynthetic process"/>
    <property type="evidence" value="ECO:0007669"/>
    <property type="project" value="UniProtKB-UniRule"/>
</dbReference>
<dbReference type="Proteomes" id="UP000185192">
    <property type="component" value="Unassembled WGS sequence"/>
</dbReference>
<feature type="binding site" evidence="2">
    <location>
        <position position="115"/>
    </location>
    <ligand>
        <name>Mg(2+)</name>
        <dbReference type="ChEBI" id="CHEBI:18420"/>
        <label>1</label>
    </ligand>
</feature>
<dbReference type="EMBL" id="FSQW01000002">
    <property type="protein sequence ID" value="SIO12336.1"/>
    <property type="molecule type" value="Genomic_DNA"/>
</dbReference>
<dbReference type="SUPFAM" id="SSF56042">
    <property type="entry name" value="PurM C-terminal domain-like"/>
    <property type="match status" value="1"/>
</dbReference>
<keyword evidence="2" id="KW-0547">Nucleotide-binding</keyword>
<proteinExistence type="inferred from homology"/>
<dbReference type="GO" id="GO:0009030">
    <property type="term" value="F:thiamine-phosphate kinase activity"/>
    <property type="evidence" value="ECO:0007669"/>
    <property type="project" value="UniProtKB-UniRule"/>
</dbReference>
<dbReference type="Gene3D" id="3.90.650.10">
    <property type="entry name" value="PurM-like C-terminal domain"/>
    <property type="match status" value="1"/>
</dbReference>
<dbReference type="PIRSF" id="PIRSF005303">
    <property type="entry name" value="Thiam_monoph_kin"/>
    <property type="match status" value="1"/>
</dbReference>
<dbReference type="PANTHER" id="PTHR30270">
    <property type="entry name" value="THIAMINE-MONOPHOSPHATE KINASE"/>
    <property type="match status" value="1"/>
</dbReference>
<dbReference type="CDD" id="cd02194">
    <property type="entry name" value="ThiL"/>
    <property type="match status" value="1"/>
</dbReference>
<dbReference type="PANTHER" id="PTHR30270:SF0">
    <property type="entry name" value="THIAMINE-MONOPHOSPHATE KINASE"/>
    <property type="match status" value="1"/>
</dbReference>
<accession>A0A1N6GXX4</accession>
<feature type="binding site" evidence="2">
    <location>
        <position position="143"/>
    </location>
    <ligand>
        <name>ATP</name>
        <dbReference type="ChEBI" id="CHEBI:30616"/>
    </ligand>
</feature>
<dbReference type="Gene3D" id="3.30.1330.10">
    <property type="entry name" value="PurM-like, N-terminal domain"/>
    <property type="match status" value="1"/>
</dbReference>
<feature type="binding site" evidence="2">
    <location>
        <position position="261"/>
    </location>
    <ligand>
        <name>substrate</name>
    </ligand>
</feature>
<feature type="binding site" evidence="2">
    <location>
        <position position="25"/>
    </location>
    <ligand>
        <name>Mg(2+)</name>
        <dbReference type="ChEBI" id="CHEBI:18420"/>
        <label>4</label>
    </ligand>
</feature>
<comment type="function">
    <text evidence="2">Catalyzes the ATP-dependent phosphorylation of thiamine-monophosphate (TMP) to form thiamine-pyrophosphate (TPP), the active form of vitamin B1.</text>
</comment>
<dbReference type="GO" id="GO:0000287">
    <property type="term" value="F:magnesium ion binding"/>
    <property type="evidence" value="ECO:0007669"/>
    <property type="project" value="UniProtKB-UniRule"/>
</dbReference>
<feature type="domain" description="PurM-like N-terminal" evidence="3">
    <location>
        <begin position="24"/>
        <end position="134"/>
    </location>
</feature>
<name>A0A1N6GXX4_9SPHN</name>
<evidence type="ECO:0000313" key="6">
    <source>
        <dbReference type="Proteomes" id="UP000185192"/>
    </source>
</evidence>
<dbReference type="InterPro" id="IPR036676">
    <property type="entry name" value="PurM-like_C_sf"/>
</dbReference>
<feature type="binding site" evidence="2">
    <location>
        <position position="25"/>
    </location>
    <ligand>
        <name>Mg(2+)</name>
        <dbReference type="ChEBI" id="CHEBI:18420"/>
        <label>3</label>
    </ligand>
</feature>
<dbReference type="NCBIfam" id="TIGR01379">
    <property type="entry name" value="thiL"/>
    <property type="match status" value="1"/>
</dbReference>
<feature type="binding site" evidence="2">
    <location>
        <position position="69"/>
    </location>
    <ligand>
        <name>Mg(2+)</name>
        <dbReference type="ChEBI" id="CHEBI:18420"/>
        <label>3</label>
    </ligand>
</feature>
<dbReference type="GO" id="GO:0009228">
    <property type="term" value="P:thiamine biosynthetic process"/>
    <property type="evidence" value="ECO:0007669"/>
    <property type="project" value="UniProtKB-KW"/>
</dbReference>
<keyword evidence="2" id="KW-0460">Magnesium</keyword>
<reference evidence="6" key="1">
    <citation type="submission" date="2016-11" db="EMBL/GenBank/DDBJ databases">
        <authorList>
            <person name="Varghese N."/>
            <person name="Submissions S."/>
        </authorList>
    </citation>
    <scope>NUCLEOTIDE SEQUENCE [LARGE SCALE GENOMIC DNA]</scope>
    <source>
        <strain evidence="6">DSM 22363</strain>
    </source>
</reference>